<dbReference type="EMBL" id="SMMX01000007">
    <property type="protein sequence ID" value="TDA21680.1"/>
    <property type="molecule type" value="Genomic_DNA"/>
</dbReference>
<dbReference type="Gene3D" id="3.40.50.300">
    <property type="entry name" value="P-loop containing nucleotide triphosphate hydrolases"/>
    <property type="match status" value="1"/>
</dbReference>
<keyword evidence="3 5" id="KW-0067">ATP-binding</keyword>
<evidence type="ECO:0000256" key="1">
    <source>
        <dbReference type="ARBA" id="ARBA00022448"/>
    </source>
</evidence>
<keyword evidence="6" id="KW-1185">Reference proteome</keyword>
<keyword evidence="1" id="KW-0813">Transport</keyword>
<dbReference type="InterPro" id="IPR015854">
    <property type="entry name" value="ABC_transpr_LolD-like"/>
</dbReference>
<dbReference type="GO" id="GO:0022857">
    <property type="term" value="F:transmembrane transporter activity"/>
    <property type="evidence" value="ECO:0007669"/>
    <property type="project" value="TreeGrafter"/>
</dbReference>
<dbReference type="Proteomes" id="UP000295710">
    <property type="component" value="Unassembled WGS sequence"/>
</dbReference>
<dbReference type="InterPro" id="IPR017911">
    <property type="entry name" value="MacB-like_ATP-bd"/>
</dbReference>
<evidence type="ECO:0000256" key="2">
    <source>
        <dbReference type="ARBA" id="ARBA00022741"/>
    </source>
</evidence>
<dbReference type="SUPFAM" id="SSF52540">
    <property type="entry name" value="P-loop containing nucleoside triphosphate hydrolases"/>
    <property type="match status" value="1"/>
</dbReference>
<dbReference type="GO" id="GO:0005886">
    <property type="term" value="C:plasma membrane"/>
    <property type="evidence" value="ECO:0007669"/>
    <property type="project" value="TreeGrafter"/>
</dbReference>
<dbReference type="InterPro" id="IPR003439">
    <property type="entry name" value="ABC_transporter-like_ATP-bd"/>
</dbReference>
<comment type="caution">
    <text evidence="5">The sequence shown here is derived from an EMBL/GenBank/DDBJ whole genome shotgun (WGS) entry which is preliminary data.</text>
</comment>
<dbReference type="PANTHER" id="PTHR24220:SF662">
    <property type="entry name" value="ABC TRANSPORTER ATP-BINDING PROTEIN"/>
    <property type="match status" value="1"/>
</dbReference>
<dbReference type="CDD" id="cd03255">
    <property type="entry name" value="ABC_MJ0796_LolCDE_FtsE"/>
    <property type="match status" value="1"/>
</dbReference>
<feature type="domain" description="ABC transporter" evidence="4">
    <location>
        <begin position="2"/>
        <end position="222"/>
    </location>
</feature>
<evidence type="ECO:0000313" key="6">
    <source>
        <dbReference type="Proteomes" id="UP000295710"/>
    </source>
</evidence>
<reference evidence="5 6" key="1">
    <citation type="journal article" date="2016" name="Nat. Microbiol.">
        <title>The Mouse Intestinal Bacterial Collection (miBC) provides host-specific insight into cultured diversity and functional potential of the gut microbiota.</title>
        <authorList>
            <person name="Lagkouvardos I."/>
            <person name="Pukall R."/>
            <person name="Abt B."/>
            <person name="Foesel B.U."/>
            <person name="Meier-Kolthoff J.P."/>
            <person name="Kumar N."/>
            <person name="Bresciani A."/>
            <person name="Martinez I."/>
            <person name="Just S."/>
            <person name="Ziegler C."/>
            <person name="Brugiroux S."/>
            <person name="Garzetti D."/>
            <person name="Wenning M."/>
            <person name="Bui T.P."/>
            <person name="Wang J."/>
            <person name="Hugenholtz F."/>
            <person name="Plugge C.M."/>
            <person name="Peterson D.A."/>
            <person name="Hornef M.W."/>
            <person name="Baines J.F."/>
            <person name="Smidt H."/>
            <person name="Walter J."/>
            <person name="Kristiansen K."/>
            <person name="Nielsen H.B."/>
            <person name="Haller D."/>
            <person name="Overmann J."/>
            <person name="Stecher B."/>
            <person name="Clavel T."/>
        </authorList>
    </citation>
    <scope>NUCLEOTIDE SEQUENCE [LARGE SCALE GENOMIC DNA]</scope>
    <source>
        <strain evidence="5 6">DSM 28560</strain>
    </source>
</reference>
<organism evidence="5 6">
    <name type="scientific">Extibacter muris</name>
    <dbReference type="NCBI Taxonomy" id="1796622"/>
    <lineage>
        <taxon>Bacteria</taxon>
        <taxon>Bacillati</taxon>
        <taxon>Bacillota</taxon>
        <taxon>Clostridia</taxon>
        <taxon>Lachnospirales</taxon>
        <taxon>Lachnospiraceae</taxon>
        <taxon>Extibacter</taxon>
    </lineage>
</organism>
<dbReference type="GO" id="GO:0005524">
    <property type="term" value="F:ATP binding"/>
    <property type="evidence" value="ECO:0007669"/>
    <property type="project" value="UniProtKB-KW"/>
</dbReference>
<dbReference type="AlphaFoldDB" id="A0A4V6P6Q7"/>
<dbReference type="InterPro" id="IPR027417">
    <property type="entry name" value="P-loop_NTPase"/>
</dbReference>
<dbReference type="InterPro" id="IPR003593">
    <property type="entry name" value="AAA+_ATPase"/>
</dbReference>
<name>A0A4V6P6Q7_9FIRM</name>
<sequence>MIKIDRLTKSFIRNGAEFPAVKEVVMSIEKGRLVAVIGQSGSGKTTLFNMIAGLIKPTSGIITINDKDITTLSEKELAKYRNQDVGYILQGNSMLNNFTVLDNVCMPAYLSACKEEVRLRAKELLAEMGLKGYENEYPKNLSGGEVKRVSIARAMINNPVLLLADEPTSNLGPENSRKVMELLQKISENGTAVLVSTHEMECLEYVDEILKMQKGTLIKYRP</sequence>
<accession>A0A4V6P6Q7</accession>
<gene>
    <name evidence="5" type="ORF">E1963_10090</name>
</gene>
<dbReference type="Pfam" id="PF00005">
    <property type="entry name" value="ABC_tran"/>
    <property type="match status" value="1"/>
</dbReference>
<dbReference type="GO" id="GO:0016887">
    <property type="term" value="F:ATP hydrolysis activity"/>
    <property type="evidence" value="ECO:0007669"/>
    <property type="project" value="InterPro"/>
</dbReference>
<dbReference type="SMART" id="SM00382">
    <property type="entry name" value="AAA"/>
    <property type="match status" value="1"/>
</dbReference>
<evidence type="ECO:0000313" key="5">
    <source>
        <dbReference type="EMBL" id="TDA21680.1"/>
    </source>
</evidence>
<protein>
    <submittedName>
        <fullName evidence="5">ABC transporter ATP-binding protein</fullName>
    </submittedName>
</protein>
<dbReference type="PROSITE" id="PS50893">
    <property type="entry name" value="ABC_TRANSPORTER_2"/>
    <property type="match status" value="1"/>
</dbReference>
<dbReference type="PANTHER" id="PTHR24220">
    <property type="entry name" value="IMPORT ATP-BINDING PROTEIN"/>
    <property type="match status" value="1"/>
</dbReference>
<evidence type="ECO:0000259" key="4">
    <source>
        <dbReference type="PROSITE" id="PS50893"/>
    </source>
</evidence>
<evidence type="ECO:0000256" key="3">
    <source>
        <dbReference type="ARBA" id="ARBA00022840"/>
    </source>
</evidence>
<proteinExistence type="predicted"/>
<keyword evidence="2" id="KW-0547">Nucleotide-binding</keyword>